<reference evidence="1 2" key="1">
    <citation type="submission" date="2020-12" db="EMBL/GenBank/DDBJ databases">
        <title>Genomic characterization of four novel bacteriophages infecting Klebsiella pneumoniae.</title>
        <authorList>
            <person name="Estrada Bonilla B."/>
            <person name="Costa A.R."/>
            <person name="van Rossum T."/>
            <person name="Hagedoorn S."/>
            <person name="Wallinga H."/>
            <person name="Xiao M."/>
            <person name="Song W."/>
            <person name="Haas P.-J."/>
            <person name="Nobrega F.L."/>
            <person name="Brouns S.J.J."/>
        </authorList>
    </citation>
    <scope>NUCLEOTIDE SEQUENCE [LARGE SCALE GENOMIC DNA]</scope>
</reference>
<accession>A0A7U0GBI8</accession>
<proteinExistence type="predicted"/>
<evidence type="ECO:0000313" key="2">
    <source>
        <dbReference type="Proteomes" id="UP000596381"/>
    </source>
</evidence>
<organism evidence="1 2">
    <name type="scientific">Klebsiella phage vB_KpM_FBKp24</name>
    <dbReference type="NCBI Taxonomy" id="2801834"/>
    <lineage>
        <taxon>Viruses</taxon>
        <taxon>Duplodnaviria</taxon>
        <taxon>Heunggongvirae</taxon>
        <taxon>Uroviricota</taxon>
        <taxon>Caudoviricetes</taxon>
        <taxon>Chimalliviridae</taxon>
        <taxon>Maaswegvirus</taxon>
        <taxon>Maaswegvirus Kp24</taxon>
    </lineage>
</organism>
<dbReference type="EMBL" id="MW394391">
    <property type="protein sequence ID" value="QQV92178.1"/>
    <property type="molecule type" value="Genomic_DNA"/>
</dbReference>
<protein>
    <submittedName>
        <fullName evidence="1">Uncharacterized protein</fullName>
    </submittedName>
</protein>
<evidence type="ECO:0000313" key="1">
    <source>
        <dbReference type="EMBL" id="QQV92178.1"/>
    </source>
</evidence>
<dbReference type="Proteomes" id="UP000596381">
    <property type="component" value="Segment"/>
</dbReference>
<keyword evidence="2" id="KW-1185">Reference proteome</keyword>
<gene>
    <name evidence="1" type="ORF">vBKpMFBKp24_273</name>
</gene>
<sequence length="170" mass="18843">MPEIKEMTVEEIRSLLKTSSLSNTGGVVMMKIYPLPPGVELKNDELYKGAFSCDVATYTLFQHQSHSHTLGDISERHRNNQTLVPGLNCVTVVKAIGGYDSLIPMALRVDLVPGKLSTGWFYTGLEVAADISFTVLPDDEGNEYAYFYANNRKDDSVLCSINEVLIKIVH</sequence>
<name>A0A7U0GBI8_9CAUD</name>